<dbReference type="RefSeq" id="WP_344226922.1">
    <property type="nucleotide sequence ID" value="NZ_BAAARI010000003.1"/>
</dbReference>
<gene>
    <name evidence="2" type="ORF">GCM10009862_06910</name>
</gene>
<evidence type="ECO:0000313" key="3">
    <source>
        <dbReference type="Proteomes" id="UP001500274"/>
    </source>
</evidence>
<dbReference type="EMBL" id="BAAARI010000003">
    <property type="protein sequence ID" value="GAA2570747.1"/>
    <property type="molecule type" value="Genomic_DNA"/>
</dbReference>
<keyword evidence="3" id="KW-1185">Reference proteome</keyword>
<accession>A0ABN3P6T6</accession>
<evidence type="ECO:0000256" key="1">
    <source>
        <dbReference type="SAM" id="MobiDB-lite"/>
    </source>
</evidence>
<sequence length="317" mass="34639">MAIGNYVPGSDDVHIPTNGTVVRDDGTIEVHIPADALPPMVVRLMKSGQLGSRYELHRPEDVVFMMTVNDAIAGTTTSDEFATFFTPAMETHTVIEASPSISKNGWSFTRDMVPATGGGVFWETFEPLDYVGFIWRLDEKEDDITFVYLPAEVFPTTVGHVTFTVPLGTGVRDLYMPEDTDEETAEGLRAMADGAFAFFTAIADRNAFQTQQRQTYAPGSKPSKKAAKRAAGGGKKPVVNGRTVVTVNVHPRATQGAAKGTYTGSGGGKHSFMYWVGSFERNQWYPSEQVHKKVDVVGHFRGLKAPGVKKTVKRLNL</sequence>
<proteinExistence type="predicted"/>
<feature type="region of interest" description="Disordered" evidence="1">
    <location>
        <begin position="211"/>
        <end position="237"/>
    </location>
</feature>
<dbReference type="Proteomes" id="UP001500274">
    <property type="component" value="Unassembled WGS sequence"/>
</dbReference>
<comment type="caution">
    <text evidence="2">The sequence shown here is derived from an EMBL/GenBank/DDBJ whole genome shotgun (WGS) entry which is preliminary data.</text>
</comment>
<evidence type="ECO:0000313" key="2">
    <source>
        <dbReference type="EMBL" id="GAA2570747.1"/>
    </source>
</evidence>
<evidence type="ECO:0008006" key="4">
    <source>
        <dbReference type="Google" id="ProtNLM"/>
    </source>
</evidence>
<name>A0ABN3P6T6_9MICO</name>
<protein>
    <recommendedName>
        <fullName evidence="4">Phage protein</fullName>
    </recommendedName>
</protein>
<reference evidence="2 3" key="1">
    <citation type="journal article" date="2019" name="Int. J. Syst. Evol. Microbiol.">
        <title>The Global Catalogue of Microorganisms (GCM) 10K type strain sequencing project: providing services to taxonomists for standard genome sequencing and annotation.</title>
        <authorList>
            <consortium name="The Broad Institute Genomics Platform"/>
            <consortium name="The Broad Institute Genome Sequencing Center for Infectious Disease"/>
            <person name="Wu L."/>
            <person name="Ma J."/>
        </authorList>
    </citation>
    <scope>NUCLEOTIDE SEQUENCE [LARGE SCALE GENOMIC DNA]</scope>
    <source>
        <strain evidence="2 3">JCM 16365</strain>
    </source>
</reference>
<organism evidence="2 3">
    <name type="scientific">Microbacterium binotii</name>
    <dbReference type="NCBI Taxonomy" id="462710"/>
    <lineage>
        <taxon>Bacteria</taxon>
        <taxon>Bacillati</taxon>
        <taxon>Actinomycetota</taxon>
        <taxon>Actinomycetes</taxon>
        <taxon>Micrococcales</taxon>
        <taxon>Microbacteriaceae</taxon>
        <taxon>Microbacterium</taxon>
    </lineage>
</organism>